<accession>A0A1Z1MFG1</accession>
<dbReference type="GeneID" id="33357822"/>
<sequence>MCNTIKIMIINSCIYIMSLYSFFTINIILYFDFLNIYI</sequence>
<keyword evidence="1" id="KW-1133">Transmembrane helix</keyword>
<evidence type="ECO:0000256" key="1">
    <source>
        <dbReference type="SAM" id="Phobius"/>
    </source>
</evidence>
<keyword evidence="1" id="KW-0812">Transmembrane</keyword>
<proteinExistence type="predicted"/>
<organism evidence="2">
    <name type="scientific">Herposiphonia versicolor</name>
    <dbReference type="NCBI Taxonomy" id="2007163"/>
    <lineage>
        <taxon>Eukaryota</taxon>
        <taxon>Rhodophyta</taxon>
        <taxon>Florideophyceae</taxon>
        <taxon>Rhodymeniophycidae</taxon>
        <taxon>Ceramiales</taxon>
        <taxon>Rhodomelaceae</taxon>
        <taxon>Herposiphonieae</taxon>
        <taxon>Herposiphonia</taxon>
    </lineage>
</organism>
<keyword evidence="2" id="KW-0934">Plastid</keyword>
<dbReference type="RefSeq" id="YP_009395743.1">
    <property type="nucleotide sequence ID" value="NC_035279.1"/>
</dbReference>
<keyword evidence="1" id="KW-0472">Membrane</keyword>
<reference evidence="2" key="1">
    <citation type="journal article" date="2017" name="J. Phycol.">
        <title>Analysis of chloroplast genomes and a supermatrix inform reclassification of the Rhodomelaceae (Rhodophyta).</title>
        <authorList>
            <person name="Diaz-Tapia P."/>
            <person name="Maggs C.A."/>
            <person name="West J.A."/>
            <person name="Verbruggen H."/>
        </authorList>
    </citation>
    <scope>NUCLEOTIDE SEQUENCE</scope>
    <source>
        <strain evidence="2">PD852</strain>
    </source>
</reference>
<dbReference type="EMBL" id="MF101434">
    <property type="protein sequence ID" value="ARW64723.1"/>
    <property type="molecule type" value="Genomic_DNA"/>
</dbReference>
<protein>
    <submittedName>
        <fullName evidence="2">Uncharacterized protein</fullName>
    </submittedName>
</protein>
<keyword evidence="2" id="KW-0150">Chloroplast</keyword>
<geneLocation type="chloroplast" evidence="2"/>
<name>A0A1Z1MFG1_9FLOR</name>
<evidence type="ECO:0000313" key="2">
    <source>
        <dbReference type="EMBL" id="ARW64723.1"/>
    </source>
</evidence>
<dbReference type="AlphaFoldDB" id="A0A1Z1MFG1"/>
<gene>
    <name evidence="2" type="primary">orf38</name>
</gene>
<feature type="transmembrane region" description="Helical" evidence="1">
    <location>
        <begin position="12"/>
        <end position="31"/>
    </location>
</feature>